<dbReference type="Pfam" id="PF00085">
    <property type="entry name" value="Thioredoxin"/>
    <property type="match status" value="1"/>
</dbReference>
<keyword evidence="7" id="KW-1185">Reference proteome</keyword>
<evidence type="ECO:0000256" key="2">
    <source>
        <dbReference type="ARBA" id="ARBA00023157"/>
    </source>
</evidence>
<dbReference type="PRINTS" id="PR00421">
    <property type="entry name" value="THIOREDOXIN"/>
</dbReference>
<organism evidence="6 7">
    <name type="scientific">Colletotrichum chlorophyti</name>
    <dbReference type="NCBI Taxonomy" id="708187"/>
    <lineage>
        <taxon>Eukaryota</taxon>
        <taxon>Fungi</taxon>
        <taxon>Dikarya</taxon>
        <taxon>Ascomycota</taxon>
        <taxon>Pezizomycotina</taxon>
        <taxon>Sordariomycetes</taxon>
        <taxon>Hypocreomycetidae</taxon>
        <taxon>Glomerellales</taxon>
        <taxon>Glomerellaceae</taxon>
        <taxon>Colletotrichum</taxon>
    </lineage>
</organism>
<dbReference type="InterPro" id="IPR013766">
    <property type="entry name" value="Thioredoxin_domain"/>
</dbReference>
<evidence type="ECO:0000259" key="5">
    <source>
        <dbReference type="PROSITE" id="PS51352"/>
    </source>
</evidence>
<dbReference type="GO" id="GO:0015035">
    <property type="term" value="F:protein-disulfide reductase activity"/>
    <property type="evidence" value="ECO:0007669"/>
    <property type="project" value="InterPro"/>
</dbReference>
<dbReference type="PANTHER" id="PTHR46115">
    <property type="entry name" value="THIOREDOXIN-LIKE PROTEIN 1"/>
    <property type="match status" value="1"/>
</dbReference>
<dbReference type="EMBL" id="MPGH01000017">
    <property type="protein sequence ID" value="OLN96478.1"/>
    <property type="molecule type" value="Genomic_DNA"/>
</dbReference>
<feature type="region of interest" description="Disordered" evidence="3">
    <location>
        <begin position="176"/>
        <end position="218"/>
    </location>
</feature>
<protein>
    <submittedName>
        <fullName evidence="6">Thioredoxin</fullName>
    </submittedName>
</protein>
<dbReference type="Proteomes" id="UP000186583">
    <property type="component" value="Unassembled WGS sequence"/>
</dbReference>
<evidence type="ECO:0000256" key="4">
    <source>
        <dbReference type="SAM" id="Phobius"/>
    </source>
</evidence>
<dbReference type="AlphaFoldDB" id="A0A1Q8S4U5"/>
<dbReference type="PROSITE" id="PS00194">
    <property type="entry name" value="THIOREDOXIN_1"/>
    <property type="match status" value="1"/>
</dbReference>
<feature type="domain" description="Thioredoxin" evidence="5">
    <location>
        <begin position="1"/>
        <end position="108"/>
    </location>
</feature>
<dbReference type="SUPFAM" id="SSF52833">
    <property type="entry name" value="Thioredoxin-like"/>
    <property type="match status" value="1"/>
</dbReference>
<dbReference type="STRING" id="708187.A0A1Q8S4U5"/>
<comment type="similarity">
    <text evidence="1">Belongs to the thioredoxin family.</text>
</comment>
<comment type="caution">
    <text evidence="6">The sequence shown here is derived from an EMBL/GenBank/DDBJ whole genome shotgun (WGS) entry which is preliminary data.</text>
</comment>
<feature type="region of interest" description="Disordered" evidence="3">
    <location>
        <begin position="114"/>
        <end position="135"/>
    </location>
</feature>
<evidence type="ECO:0000256" key="3">
    <source>
        <dbReference type="SAM" id="MobiDB-lite"/>
    </source>
</evidence>
<dbReference type="NCBIfam" id="TIGR01068">
    <property type="entry name" value="thioredoxin"/>
    <property type="match status" value="1"/>
</dbReference>
<proteinExistence type="inferred from homology"/>
<dbReference type="Gene3D" id="3.40.30.10">
    <property type="entry name" value="Glutaredoxin"/>
    <property type="match status" value="1"/>
</dbReference>
<feature type="transmembrane region" description="Helical" evidence="4">
    <location>
        <begin position="148"/>
        <end position="166"/>
    </location>
</feature>
<keyword evidence="4" id="KW-1133">Transmembrane helix</keyword>
<dbReference type="OrthoDB" id="2121326at2759"/>
<name>A0A1Q8S4U5_9PEZI</name>
<gene>
    <name evidence="6" type="ORF">CCHL11_00854</name>
</gene>
<evidence type="ECO:0000313" key="7">
    <source>
        <dbReference type="Proteomes" id="UP000186583"/>
    </source>
</evidence>
<dbReference type="PROSITE" id="PS51352">
    <property type="entry name" value="THIOREDOXIN_2"/>
    <property type="match status" value="1"/>
</dbReference>
<dbReference type="InterPro" id="IPR036249">
    <property type="entry name" value="Thioredoxin-like_sf"/>
</dbReference>
<keyword evidence="2" id="KW-1015">Disulfide bond</keyword>
<reference evidence="6 7" key="1">
    <citation type="submission" date="2016-11" db="EMBL/GenBank/DDBJ databases">
        <title>Draft Genome Assembly of Colletotrichum chlorophyti a pathogen of herbaceous plants.</title>
        <authorList>
            <person name="Gan P."/>
            <person name="Narusaka M."/>
            <person name="Tsushima A."/>
            <person name="Narusaka Y."/>
            <person name="Takano Y."/>
            <person name="Shirasu K."/>
        </authorList>
    </citation>
    <scope>NUCLEOTIDE SEQUENCE [LARGE SCALE GENOMIC DNA]</scope>
    <source>
        <strain evidence="6 7">NTL11</strain>
    </source>
</reference>
<dbReference type="InterPro" id="IPR005746">
    <property type="entry name" value="Thioredoxin"/>
</dbReference>
<dbReference type="InterPro" id="IPR017937">
    <property type="entry name" value="Thioredoxin_CS"/>
</dbReference>
<keyword evidence="4" id="KW-0812">Transmembrane</keyword>
<evidence type="ECO:0000313" key="6">
    <source>
        <dbReference type="EMBL" id="OLN96478.1"/>
    </source>
</evidence>
<keyword evidence="4" id="KW-0472">Membrane</keyword>
<accession>A0A1Q8S4U5</accession>
<evidence type="ECO:0000256" key="1">
    <source>
        <dbReference type="ARBA" id="ARBA00008987"/>
    </source>
</evidence>
<sequence length="218" mass="23132">MSLVNIQSAGQWQGILSSTNVVIADFYADWCGPCKMIAPHFERLAKEHTKPSKVAFCKINVDNQSSIARTHGVSAMPTFIVFHRGQAVETIKGANPPALTQAIQNALKLADKGGASGASFNTPGRTLGGDKPPRASLQRPVQWQLSNIFSGIISFIGLYIVSLFAIDPHKAAEMSQFNRVNPPPPAAKSTQSAGAGPGRRQPPKAAGFKTLADLGGDE</sequence>
<dbReference type="CDD" id="cd02947">
    <property type="entry name" value="TRX_family"/>
    <property type="match status" value="1"/>
</dbReference>